<comment type="caution">
    <text evidence="2">The sequence shown here is derived from an EMBL/GenBank/DDBJ whole genome shotgun (WGS) entry which is preliminary data.</text>
</comment>
<dbReference type="STRING" id="1618671.UY67_C0025G0005"/>
<keyword evidence="1" id="KW-1133">Transmembrane helix</keyword>
<dbReference type="EMBL" id="LCQW01000025">
    <property type="protein sequence ID" value="KKW23286.1"/>
    <property type="molecule type" value="Genomic_DNA"/>
</dbReference>
<proteinExistence type="predicted"/>
<organism evidence="2 3">
    <name type="scientific">Candidatus Kaiserbacteria bacterium GW2011_GWA2_52_12</name>
    <dbReference type="NCBI Taxonomy" id="1618671"/>
    <lineage>
        <taxon>Bacteria</taxon>
        <taxon>Candidatus Kaiseribacteriota</taxon>
    </lineage>
</organism>
<dbReference type="Proteomes" id="UP000034273">
    <property type="component" value="Unassembled WGS sequence"/>
</dbReference>
<keyword evidence="1" id="KW-0812">Transmembrane</keyword>
<evidence type="ECO:0000256" key="1">
    <source>
        <dbReference type="SAM" id="Phobius"/>
    </source>
</evidence>
<keyword evidence="1" id="KW-0472">Membrane</keyword>
<reference evidence="2 3" key="1">
    <citation type="journal article" date="2015" name="Nature">
        <title>rRNA introns, odd ribosomes, and small enigmatic genomes across a large radiation of phyla.</title>
        <authorList>
            <person name="Brown C.T."/>
            <person name="Hug L.A."/>
            <person name="Thomas B.C."/>
            <person name="Sharon I."/>
            <person name="Castelle C.J."/>
            <person name="Singh A."/>
            <person name="Wilkins M.J."/>
            <person name="Williams K.H."/>
            <person name="Banfield J.F."/>
        </authorList>
    </citation>
    <scope>NUCLEOTIDE SEQUENCE [LARGE SCALE GENOMIC DNA]</scope>
</reference>
<dbReference type="AlphaFoldDB" id="A0A0G1WX27"/>
<name>A0A0G1WX27_9BACT</name>
<dbReference type="PATRIC" id="fig|1618671.3.peg.790"/>
<accession>A0A0G1WX27</accession>
<gene>
    <name evidence="2" type="ORF">UY67_C0025G0005</name>
</gene>
<feature type="transmembrane region" description="Helical" evidence="1">
    <location>
        <begin position="81"/>
        <end position="103"/>
    </location>
</feature>
<protein>
    <submittedName>
        <fullName evidence="2">Uncharacterized protein</fullName>
    </submittedName>
</protein>
<evidence type="ECO:0000313" key="2">
    <source>
        <dbReference type="EMBL" id="KKW23286.1"/>
    </source>
</evidence>
<evidence type="ECO:0000313" key="3">
    <source>
        <dbReference type="Proteomes" id="UP000034273"/>
    </source>
</evidence>
<sequence>MDSTITVGGGLVSIWSFIGDVVFRWIPAMVISLASGAPPGVTPGPLAPITAPVTTSGVVQFLETTTPSVIYDNLYTMWNEFVAISTFVSLITGALIIYCFIRIRQIRHMEYMKFNEAAHPVAAHDVPKTQLRWNHIQELARSDSGQNWRLAILEADIVLNELIDMQGYKGETMADKMRQIERANFNTIDLAWEAHRSRNRVAHEGIGRALDSREVRRVIELYRAVFKEFRLIA</sequence>